<feature type="region of interest" description="Disordered" evidence="2">
    <location>
        <begin position="1"/>
        <end position="25"/>
    </location>
</feature>
<dbReference type="InterPro" id="IPR016047">
    <property type="entry name" value="M23ase_b-sheet_dom"/>
</dbReference>
<gene>
    <name evidence="4" type="ORF">AML91_00085</name>
</gene>
<comment type="caution">
    <text evidence="4">The sequence shown here is derived from an EMBL/GenBank/DDBJ whole genome shotgun (WGS) entry which is preliminary data.</text>
</comment>
<proteinExistence type="predicted"/>
<dbReference type="Proteomes" id="UP000070252">
    <property type="component" value="Unassembled WGS sequence"/>
</dbReference>
<dbReference type="RefSeq" id="WP_157243716.1">
    <property type="nucleotide sequence ID" value="NZ_LIPY01000020.1"/>
</dbReference>
<reference evidence="4 5" key="1">
    <citation type="submission" date="2015-08" db="EMBL/GenBank/DDBJ databases">
        <title>Genome of Paenibacillus jilunlii.</title>
        <authorList>
            <person name="Sant'Anna F.H."/>
            <person name="Ambrosini A."/>
            <person name="Souza R."/>
            <person name="Bach E."/>
            <person name="Fernandes G."/>
            <person name="Balsanelli E."/>
            <person name="Baura V.A."/>
            <person name="Pedrosa F.O."/>
            <person name="Souza E.M."/>
            <person name="Passaglia L."/>
        </authorList>
    </citation>
    <scope>NUCLEOTIDE SEQUENCE [LARGE SCALE GENOMIC DNA]</scope>
    <source>
        <strain evidence="4 5">DSM 23019</strain>
    </source>
</reference>
<feature type="non-terminal residue" evidence="4">
    <location>
        <position position="1"/>
    </location>
</feature>
<dbReference type="InterPro" id="IPR050570">
    <property type="entry name" value="Cell_wall_metabolism_enzyme"/>
</dbReference>
<evidence type="ECO:0000256" key="1">
    <source>
        <dbReference type="ARBA" id="ARBA00022729"/>
    </source>
</evidence>
<accession>A0ABR5T2Y5</accession>
<organism evidence="4 5">
    <name type="scientific">Paenibacillus jilunlii</name>
    <dbReference type="NCBI Taxonomy" id="682956"/>
    <lineage>
        <taxon>Bacteria</taxon>
        <taxon>Bacillati</taxon>
        <taxon>Bacillota</taxon>
        <taxon>Bacilli</taxon>
        <taxon>Bacillales</taxon>
        <taxon>Paenibacillaceae</taxon>
        <taxon>Paenibacillus</taxon>
    </lineage>
</organism>
<sequence length="75" mass="8028">DWRSGNRSTVVIDPGGGVRPLSGHMRQGGITVRVGGRVSRGQTIADSHATVRVTGPHLPFEVRIDGKPVDPMPYL</sequence>
<feature type="domain" description="M23ase beta-sheet core" evidence="3">
    <location>
        <begin position="2"/>
        <end position="71"/>
    </location>
</feature>
<protein>
    <recommendedName>
        <fullName evidence="3">M23ase beta-sheet core domain-containing protein</fullName>
    </recommendedName>
</protein>
<dbReference type="Pfam" id="PF01551">
    <property type="entry name" value="Peptidase_M23"/>
    <property type="match status" value="1"/>
</dbReference>
<dbReference type="Gene3D" id="2.70.70.10">
    <property type="entry name" value="Glucose Permease (Domain IIA)"/>
    <property type="match status" value="1"/>
</dbReference>
<evidence type="ECO:0000259" key="3">
    <source>
        <dbReference type="Pfam" id="PF01551"/>
    </source>
</evidence>
<dbReference type="InterPro" id="IPR011055">
    <property type="entry name" value="Dup_hybrid_motif"/>
</dbReference>
<dbReference type="SUPFAM" id="SSF51261">
    <property type="entry name" value="Duplicated hybrid motif"/>
    <property type="match status" value="1"/>
</dbReference>
<dbReference type="CDD" id="cd12797">
    <property type="entry name" value="M23_peptidase"/>
    <property type="match status" value="1"/>
</dbReference>
<evidence type="ECO:0000256" key="2">
    <source>
        <dbReference type="SAM" id="MobiDB-lite"/>
    </source>
</evidence>
<name>A0ABR5T2Y5_9BACL</name>
<dbReference type="PANTHER" id="PTHR21666">
    <property type="entry name" value="PEPTIDASE-RELATED"/>
    <property type="match status" value="1"/>
</dbReference>
<evidence type="ECO:0000313" key="4">
    <source>
        <dbReference type="EMBL" id="KWX81382.1"/>
    </source>
</evidence>
<dbReference type="EMBL" id="LIPY01000020">
    <property type="protein sequence ID" value="KWX81382.1"/>
    <property type="molecule type" value="Genomic_DNA"/>
</dbReference>
<dbReference type="PANTHER" id="PTHR21666:SF289">
    <property type="entry name" value="L-ALA--D-GLU ENDOPEPTIDASE"/>
    <property type="match status" value="1"/>
</dbReference>
<keyword evidence="5" id="KW-1185">Reference proteome</keyword>
<keyword evidence="1" id="KW-0732">Signal</keyword>
<evidence type="ECO:0000313" key="5">
    <source>
        <dbReference type="Proteomes" id="UP000070252"/>
    </source>
</evidence>